<gene>
    <name evidence="1" type="ORF">DI609_12615</name>
</gene>
<organism evidence="1 2">
    <name type="scientific">Corynebacterium urealyticum</name>
    <dbReference type="NCBI Taxonomy" id="43771"/>
    <lineage>
        <taxon>Bacteria</taxon>
        <taxon>Bacillati</taxon>
        <taxon>Actinomycetota</taxon>
        <taxon>Actinomycetes</taxon>
        <taxon>Mycobacteriales</taxon>
        <taxon>Corynebacteriaceae</taxon>
        <taxon>Corynebacterium</taxon>
    </lineage>
</organism>
<sequence>MWWRGGVCDHGAAEEALRIVAGQHYEYDYELLLGDEWVPMGYDFATLEYAREFVSGRRRTGPARIVRRLTSEPEVAE</sequence>
<comment type="caution">
    <text evidence="1">The sequence shown here is derived from an EMBL/GenBank/DDBJ whole genome shotgun (WGS) entry which is preliminary data.</text>
</comment>
<protein>
    <submittedName>
        <fullName evidence="1">Uncharacterized protein</fullName>
    </submittedName>
</protein>
<reference evidence="1 2" key="1">
    <citation type="submission" date="2017-11" db="EMBL/GenBank/DDBJ databases">
        <title>Infants hospitalized years apart are colonized by the same room-sourced microbial strains.</title>
        <authorList>
            <person name="Brooks B."/>
            <person name="Olm M.R."/>
            <person name="Firek B.A."/>
            <person name="Baker R."/>
            <person name="Thomas B.C."/>
            <person name="Morowitz M.J."/>
            <person name="Banfield J.F."/>
        </authorList>
    </citation>
    <scope>NUCLEOTIDE SEQUENCE [LARGE SCALE GENOMIC DNA]</scope>
    <source>
        <strain evidence="1">S2_012_000_R3_87</strain>
    </source>
</reference>
<accession>A0A2W5ASW4</accession>
<dbReference type="AlphaFoldDB" id="A0A2W5ASW4"/>
<proteinExistence type="predicted"/>
<dbReference type="EMBL" id="QFNY01000379">
    <property type="protein sequence ID" value="PZO97670.1"/>
    <property type="molecule type" value="Genomic_DNA"/>
</dbReference>
<evidence type="ECO:0000313" key="2">
    <source>
        <dbReference type="Proteomes" id="UP000249451"/>
    </source>
</evidence>
<name>A0A2W5ASW4_9CORY</name>
<dbReference type="Proteomes" id="UP000249451">
    <property type="component" value="Unassembled WGS sequence"/>
</dbReference>
<evidence type="ECO:0000313" key="1">
    <source>
        <dbReference type="EMBL" id="PZO97670.1"/>
    </source>
</evidence>